<sequence length="148" mass="15789">MPGNAKNPANPHAPAVDALSEFNLQIILEYIEHRGGPAKIASLSIGKIPGLLPVIYYIDHERGCSNHRSDVFDFFHLDRPKALLGAQEDPQDLVYTLDDSDESAAAQASPGRTVSPPESIASLNCSGLIGAPGLFAFHAAADTHPFTM</sequence>
<organism evidence="1 2">
    <name type="scientific">Comamonas antarctica</name>
    <dbReference type="NCBI Taxonomy" id="2743470"/>
    <lineage>
        <taxon>Bacteria</taxon>
        <taxon>Pseudomonadati</taxon>
        <taxon>Pseudomonadota</taxon>
        <taxon>Betaproteobacteria</taxon>
        <taxon>Burkholderiales</taxon>
        <taxon>Comamonadaceae</taxon>
        <taxon>Comamonas</taxon>
    </lineage>
</organism>
<dbReference type="AlphaFoldDB" id="A0A6N1WZC1"/>
<accession>A0A6N1WZC1</accession>
<dbReference type="Proteomes" id="UP000509579">
    <property type="component" value="Chromosome"/>
</dbReference>
<dbReference type="KEGG" id="aant:HUK68_05765"/>
<evidence type="ECO:0000313" key="1">
    <source>
        <dbReference type="EMBL" id="QKV52451.1"/>
    </source>
</evidence>
<evidence type="ECO:0000313" key="2">
    <source>
        <dbReference type="Proteomes" id="UP000509579"/>
    </source>
</evidence>
<gene>
    <name evidence="1" type="ORF">HUK68_05765</name>
</gene>
<name>A0A6N1WZC1_9BURK</name>
<dbReference type="EMBL" id="CP054840">
    <property type="protein sequence ID" value="QKV52451.1"/>
    <property type="molecule type" value="Genomic_DNA"/>
</dbReference>
<proteinExistence type="predicted"/>
<keyword evidence="2" id="KW-1185">Reference proteome</keyword>
<protein>
    <submittedName>
        <fullName evidence="1">Uncharacterized protein</fullName>
    </submittedName>
</protein>
<reference evidence="1 2" key="1">
    <citation type="submission" date="2020-06" db="EMBL/GenBank/DDBJ databases">
        <title>Acidovorax antarctica sp. nov., isolated from Corinth ice sheet soil, Antarctic Fields Peninsula.</title>
        <authorList>
            <person name="Xu Q."/>
            <person name="Peng F."/>
        </authorList>
    </citation>
    <scope>NUCLEOTIDE SEQUENCE [LARGE SCALE GENOMIC DNA]</scope>
    <source>
        <strain evidence="1 2">16-35-5</strain>
    </source>
</reference>
<dbReference type="RefSeq" id="WP_175503332.1">
    <property type="nucleotide sequence ID" value="NZ_CP054840.1"/>
</dbReference>